<evidence type="ECO:0000256" key="1">
    <source>
        <dbReference type="ARBA" id="ARBA00007447"/>
    </source>
</evidence>
<evidence type="ECO:0000313" key="6">
    <source>
        <dbReference type="Proteomes" id="UP001302126"/>
    </source>
</evidence>
<dbReference type="AlphaFoldDB" id="A0AAN6WTW7"/>
<feature type="compositionally biased region" description="Low complexity" evidence="2">
    <location>
        <begin position="624"/>
        <end position="634"/>
    </location>
</feature>
<dbReference type="GO" id="GO:0004190">
    <property type="term" value="F:aspartic-type endopeptidase activity"/>
    <property type="evidence" value="ECO:0007669"/>
    <property type="project" value="InterPro"/>
</dbReference>
<dbReference type="EMBL" id="MU864395">
    <property type="protein sequence ID" value="KAK4187901.1"/>
    <property type="molecule type" value="Genomic_DNA"/>
</dbReference>
<evidence type="ECO:0000256" key="2">
    <source>
        <dbReference type="SAM" id="MobiDB-lite"/>
    </source>
</evidence>
<dbReference type="CDD" id="cd05471">
    <property type="entry name" value="pepsin_like"/>
    <property type="match status" value="1"/>
</dbReference>
<dbReference type="InterPro" id="IPR021109">
    <property type="entry name" value="Peptidase_aspartic_dom_sf"/>
</dbReference>
<dbReference type="PANTHER" id="PTHR47966">
    <property type="entry name" value="BETA-SITE APP-CLEAVING ENZYME, ISOFORM A-RELATED"/>
    <property type="match status" value="1"/>
</dbReference>
<feature type="compositionally biased region" description="Basic and acidic residues" evidence="2">
    <location>
        <begin position="569"/>
        <end position="581"/>
    </location>
</feature>
<organism evidence="5 6">
    <name type="scientific">Podospora australis</name>
    <dbReference type="NCBI Taxonomy" id="1536484"/>
    <lineage>
        <taxon>Eukaryota</taxon>
        <taxon>Fungi</taxon>
        <taxon>Dikarya</taxon>
        <taxon>Ascomycota</taxon>
        <taxon>Pezizomycotina</taxon>
        <taxon>Sordariomycetes</taxon>
        <taxon>Sordariomycetidae</taxon>
        <taxon>Sordariales</taxon>
        <taxon>Podosporaceae</taxon>
        <taxon>Podospora</taxon>
    </lineage>
</organism>
<reference evidence="5" key="1">
    <citation type="journal article" date="2023" name="Mol. Phylogenet. Evol.">
        <title>Genome-scale phylogeny and comparative genomics of the fungal order Sordariales.</title>
        <authorList>
            <person name="Hensen N."/>
            <person name="Bonometti L."/>
            <person name="Westerberg I."/>
            <person name="Brannstrom I.O."/>
            <person name="Guillou S."/>
            <person name="Cros-Aarteil S."/>
            <person name="Calhoun S."/>
            <person name="Haridas S."/>
            <person name="Kuo A."/>
            <person name="Mondo S."/>
            <person name="Pangilinan J."/>
            <person name="Riley R."/>
            <person name="LaButti K."/>
            <person name="Andreopoulos B."/>
            <person name="Lipzen A."/>
            <person name="Chen C."/>
            <person name="Yan M."/>
            <person name="Daum C."/>
            <person name="Ng V."/>
            <person name="Clum A."/>
            <person name="Steindorff A."/>
            <person name="Ohm R.A."/>
            <person name="Martin F."/>
            <person name="Silar P."/>
            <person name="Natvig D.O."/>
            <person name="Lalanne C."/>
            <person name="Gautier V."/>
            <person name="Ament-Velasquez S.L."/>
            <person name="Kruys A."/>
            <person name="Hutchinson M.I."/>
            <person name="Powell A.J."/>
            <person name="Barry K."/>
            <person name="Miller A.N."/>
            <person name="Grigoriev I.V."/>
            <person name="Debuchy R."/>
            <person name="Gladieux P."/>
            <person name="Hiltunen Thoren M."/>
            <person name="Johannesson H."/>
        </authorList>
    </citation>
    <scope>NUCLEOTIDE SEQUENCE</scope>
    <source>
        <strain evidence="5">PSN309</strain>
    </source>
</reference>
<feature type="compositionally biased region" description="Low complexity" evidence="2">
    <location>
        <begin position="661"/>
        <end position="674"/>
    </location>
</feature>
<evidence type="ECO:0000313" key="5">
    <source>
        <dbReference type="EMBL" id="KAK4187901.1"/>
    </source>
</evidence>
<dbReference type="InterPro" id="IPR034164">
    <property type="entry name" value="Pepsin-like_dom"/>
</dbReference>
<dbReference type="InterPro" id="IPR001461">
    <property type="entry name" value="Aspartic_peptidase_A1"/>
</dbReference>
<dbReference type="SUPFAM" id="SSF50630">
    <property type="entry name" value="Acid proteases"/>
    <property type="match status" value="1"/>
</dbReference>
<keyword evidence="3" id="KW-0812">Transmembrane</keyword>
<dbReference type="GO" id="GO:0006508">
    <property type="term" value="P:proteolysis"/>
    <property type="evidence" value="ECO:0007669"/>
    <property type="project" value="InterPro"/>
</dbReference>
<feature type="compositionally biased region" description="Polar residues" evidence="2">
    <location>
        <begin position="500"/>
        <end position="512"/>
    </location>
</feature>
<comment type="similarity">
    <text evidence="1">Belongs to the peptidase A1 family.</text>
</comment>
<feature type="domain" description="Peptidase A1" evidence="4">
    <location>
        <begin position="44"/>
        <end position="393"/>
    </location>
</feature>
<feature type="region of interest" description="Disordered" evidence="2">
    <location>
        <begin position="564"/>
        <end position="683"/>
    </location>
</feature>
<dbReference type="Gene3D" id="2.40.70.10">
    <property type="entry name" value="Acid Proteases"/>
    <property type="match status" value="2"/>
</dbReference>
<feature type="compositionally biased region" description="Low complexity" evidence="2">
    <location>
        <begin position="526"/>
        <end position="537"/>
    </location>
</feature>
<sequence length="683" mass="72201">MRLATKSWVLAVPIAESVAQQDAKTKPLVIPASQYFEGNDGPWSTFDVRVGTPEQYIRVLPSTAAPYSLVPVSELGCSRDVFATIPLDCAVSRGNLFKLNESSSREDFGVYGINQNGVGLEANLGYEARVQFGLDLLGIGLNGPRLENQTVGGIAAPSPFYLGILGLNNQPLNLTTVGNSSSPALLTALKDARKIPSLSYSYTAGAKYRLKQVYGQIIFSGYDTSRFKENSVSFTMADDITRDLVVALQSISYSGSNSATLLSKSIDIMIDSTDPNIWLPEEACDEFEKAFGLQLDEESGLYLVNETHRNRLLDSNAEVSFRLSDVKLGGDTVTIVLPYAAFDLEAKNPLVSETSHYFPLKRANSSTQYTLGRVFLQEAYLSVDYERKQFNVSSCVWNQGAQENIVAITSKDDPDGNGIDSDDAIPTGGSGLSTGAIAGIVVGAVVGVALIVAAVTLCILRKRRKWISAGFASAPKKPELDEGVLKGPVFNSPLFNSSSRFGSTSTPGNSAPYSAADISGAGSTPSNGGHHSRSSSGAVPIAAVPIGADEASALAGASTVELDGQDTLVRPDTELDGKEVAKPLPSVAEDSDGVFELPGTAAGADSGSRGVGFGGRKPANKVNSSPSSVDSQPSTDRERESHSPPSPMTSTVGPNWRPGRVSMVESELVSPSSPVHRHSGRPF</sequence>
<name>A0AAN6WTW7_9PEZI</name>
<keyword evidence="6" id="KW-1185">Reference proteome</keyword>
<dbReference type="PANTHER" id="PTHR47966:SF51">
    <property type="entry name" value="BETA-SITE APP-CLEAVING ENZYME, ISOFORM A-RELATED"/>
    <property type="match status" value="1"/>
</dbReference>
<evidence type="ECO:0000259" key="4">
    <source>
        <dbReference type="PROSITE" id="PS51767"/>
    </source>
</evidence>
<evidence type="ECO:0000256" key="3">
    <source>
        <dbReference type="SAM" id="Phobius"/>
    </source>
</evidence>
<feature type="transmembrane region" description="Helical" evidence="3">
    <location>
        <begin position="436"/>
        <end position="460"/>
    </location>
</feature>
<keyword evidence="3" id="KW-0472">Membrane</keyword>
<dbReference type="InterPro" id="IPR033121">
    <property type="entry name" value="PEPTIDASE_A1"/>
</dbReference>
<keyword evidence="3" id="KW-1133">Transmembrane helix</keyword>
<dbReference type="GO" id="GO:0000324">
    <property type="term" value="C:fungal-type vacuole"/>
    <property type="evidence" value="ECO:0007669"/>
    <property type="project" value="TreeGrafter"/>
</dbReference>
<comment type="caution">
    <text evidence="5">The sequence shown here is derived from an EMBL/GenBank/DDBJ whole genome shotgun (WGS) entry which is preliminary data.</text>
</comment>
<dbReference type="Proteomes" id="UP001302126">
    <property type="component" value="Unassembled WGS sequence"/>
</dbReference>
<reference evidence="5" key="2">
    <citation type="submission" date="2023-05" db="EMBL/GenBank/DDBJ databases">
        <authorList>
            <consortium name="Lawrence Berkeley National Laboratory"/>
            <person name="Steindorff A."/>
            <person name="Hensen N."/>
            <person name="Bonometti L."/>
            <person name="Westerberg I."/>
            <person name="Brannstrom I.O."/>
            <person name="Guillou S."/>
            <person name="Cros-Aarteil S."/>
            <person name="Calhoun S."/>
            <person name="Haridas S."/>
            <person name="Kuo A."/>
            <person name="Mondo S."/>
            <person name="Pangilinan J."/>
            <person name="Riley R."/>
            <person name="Labutti K."/>
            <person name="Andreopoulos B."/>
            <person name="Lipzen A."/>
            <person name="Chen C."/>
            <person name="Yanf M."/>
            <person name="Daum C."/>
            <person name="Ng V."/>
            <person name="Clum A."/>
            <person name="Ohm R."/>
            <person name="Martin F."/>
            <person name="Silar P."/>
            <person name="Natvig D."/>
            <person name="Lalanne C."/>
            <person name="Gautier V."/>
            <person name="Ament-Velasquez S.L."/>
            <person name="Kruys A."/>
            <person name="Hutchinson M.I."/>
            <person name="Powell A.J."/>
            <person name="Barry K."/>
            <person name="Miller A.N."/>
            <person name="Grigoriev I.V."/>
            <person name="Debuchy R."/>
            <person name="Gladieux P."/>
            <person name="Thoren M.H."/>
            <person name="Johannesson H."/>
        </authorList>
    </citation>
    <scope>NUCLEOTIDE SEQUENCE</scope>
    <source>
        <strain evidence="5">PSN309</strain>
    </source>
</reference>
<dbReference type="PROSITE" id="PS51767">
    <property type="entry name" value="PEPTIDASE_A1"/>
    <property type="match status" value="1"/>
</dbReference>
<gene>
    <name evidence="5" type="ORF">QBC35DRAFT_497617</name>
</gene>
<accession>A0AAN6WTW7</accession>
<dbReference type="Pfam" id="PF00026">
    <property type="entry name" value="Asp"/>
    <property type="match status" value="1"/>
</dbReference>
<feature type="region of interest" description="Disordered" evidence="2">
    <location>
        <begin position="500"/>
        <end position="537"/>
    </location>
</feature>
<protein>
    <submittedName>
        <fullName evidence="5">Aspartic peptidase domain-containing protein</fullName>
    </submittedName>
</protein>
<proteinExistence type="inferred from homology"/>